<organism evidence="2 3">
    <name type="scientific">candidate division WOR-3 bacterium JGI_Cruoil_03_44_89</name>
    <dbReference type="NCBI Taxonomy" id="1973748"/>
    <lineage>
        <taxon>Bacteria</taxon>
        <taxon>Bacteria division WOR-3</taxon>
    </lineage>
</organism>
<protein>
    <recommendedName>
        <fullName evidence="1">Secretion system C-terminal sorting domain-containing protein</fullName>
    </recommendedName>
</protein>
<dbReference type="Gene3D" id="2.60.40.4070">
    <property type="match status" value="1"/>
</dbReference>
<evidence type="ECO:0000313" key="3">
    <source>
        <dbReference type="Proteomes" id="UP000215215"/>
    </source>
</evidence>
<accession>A0A235BNP2</accession>
<dbReference type="InterPro" id="IPR026444">
    <property type="entry name" value="Secre_tail"/>
</dbReference>
<dbReference type="AlphaFoldDB" id="A0A235BNP2"/>
<comment type="caution">
    <text evidence="2">The sequence shown here is derived from an EMBL/GenBank/DDBJ whole genome shotgun (WGS) entry which is preliminary data.</text>
</comment>
<proteinExistence type="predicted"/>
<dbReference type="NCBIfam" id="TIGR04183">
    <property type="entry name" value="Por_Secre_tail"/>
    <property type="match status" value="1"/>
</dbReference>
<evidence type="ECO:0000259" key="1">
    <source>
        <dbReference type="Pfam" id="PF18962"/>
    </source>
</evidence>
<dbReference type="Proteomes" id="UP000215215">
    <property type="component" value="Unassembled WGS sequence"/>
</dbReference>
<name>A0A235BNP2_UNCW3</name>
<gene>
    <name evidence="2" type="ORF">CH333_10595</name>
</gene>
<evidence type="ECO:0000313" key="2">
    <source>
        <dbReference type="EMBL" id="OYD13659.1"/>
    </source>
</evidence>
<reference evidence="2 3" key="1">
    <citation type="submission" date="2017-07" db="EMBL/GenBank/DDBJ databases">
        <title>Recovery of genomes from metagenomes via a dereplication, aggregation, and scoring strategy.</title>
        <authorList>
            <person name="Sieber C.M."/>
            <person name="Probst A.J."/>
            <person name="Sharrar A."/>
            <person name="Thomas B.C."/>
            <person name="Hess M."/>
            <person name="Tringe S.G."/>
            <person name="Banfield J.F."/>
        </authorList>
    </citation>
    <scope>NUCLEOTIDE SEQUENCE [LARGE SCALE GENOMIC DNA]</scope>
    <source>
        <strain evidence="2">JGI_Cruoil_03_44_89</strain>
    </source>
</reference>
<feature type="domain" description="Secretion system C-terminal sorting" evidence="1">
    <location>
        <begin position="503"/>
        <end position="576"/>
    </location>
</feature>
<sequence length="579" mass="64169">MVNAYFGIIDSVLVIDHDTTICDNIILIEDAQLIIRDCSFFLKGDLIALQNSLFSVKNANFVIPQDFIYQFILAALDSATIEISNSRFNSANLPVNGATIDRGSFLMDSVDMDGAFITFSIYDNGSINISYSNRAGEFVVLGDSAQLSIAHSDTVLVWLGFPEGSSGELHGSFGMEDWVEEFTYPDSTCQGMNYSIGVDSIYGLMLATMVEDSTDVTIYDAQLPSSGNIFTVPICDTISGLEDESHYDDWVAPFPGRNLHLVNSSIRAWNLYFFGNTDFTLKSSIFGECLSSDSSKTTLMNTTCDGFGGHIGASGSSFFLTFFATLYTDALMEENSISMFLLTNFMFGHLIARDMAVSVIYNTILANPIQIYDSATVMVTGLYPPSSAYIDDTLSIRGSATIVRAPDSPFEFEGYRVEYAPEEDTMHFIQLNDRITEPVDDGELCKFPTFGLDIGTYIIRLWYFFSAFGTSDSLSFDNTVYLGYYGIDEGDPPRELSLSVSLNPFSSATSIYYNIPQLSELELSIYNICGQKIATLDKGTKKAGRYMTTWSARNFPDGVYLCQLKTGNDMRTRKIIKLR</sequence>
<dbReference type="EMBL" id="NOZQ01000229">
    <property type="protein sequence ID" value="OYD13659.1"/>
    <property type="molecule type" value="Genomic_DNA"/>
</dbReference>
<dbReference type="Pfam" id="PF18962">
    <property type="entry name" value="Por_Secre_tail"/>
    <property type="match status" value="1"/>
</dbReference>